<evidence type="ECO:0000256" key="17">
    <source>
        <dbReference type="RuleBase" id="RU003464"/>
    </source>
</evidence>
<organism evidence="19 20">
    <name type="scientific">Kordia antarctica</name>
    <dbReference type="NCBI Taxonomy" id="1218801"/>
    <lineage>
        <taxon>Bacteria</taxon>
        <taxon>Pseudomonadati</taxon>
        <taxon>Bacteroidota</taxon>
        <taxon>Flavobacteriia</taxon>
        <taxon>Flavobacteriales</taxon>
        <taxon>Flavobacteriaceae</taxon>
        <taxon>Kordia</taxon>
    </lineage>
</organism>
<feature type="binding site" evidence="15 16">
    <location>
        <position position="112"/>
    </location>
    <ligand>
        <name>S-adenosyl-L-methionine</name>
        <dbReference type="ChEBI" id="CHEBI:59789"/>
    </ligand>
</feature>
<dbReference type="SUPFAM" id="SSF75217">
    <property type="entry name" value="alpha/beta knot"/>
    <property type="match status" value="1"/>
</dbReference>
<evidence type="ECO:0000259" key="18">
    <source>
        <dbReference type="Pfam" id="PF01746"/>
    </source>
</evidence>
<dbReference type="AlphaFoldDB" id="A0A7L4ZWD2"/>
<dbReference type="NCBIfam" id="NF000648">
    <property type="entry name" value="PRK00026.1"/>
    <property type="match status" value="1"/>
</dbReference>
<accession>A0A7L4ZWD2</accession>
<dbReference type="CDD" id="cd18080">
    <property type="entry name" value="TrmD-like"/>
    <property type="match status" value="1"/>
</dbReference>
<dbReference type="InterPro" id="IPR029028">
    <property type="entry name" value="Alpha/beta_knot_MTases"/>
</dbReference>
<name>A0A7L4ZWD2_9FLAO</name>
<dbReference type="PANTHER" id="PTHR46417">
    <property type="entry name" value="TRNA (GUANINE-N(1)-)-METHYLTRANSFERASE"/>
    <property type="match status" value="1"/>
</dbReference>
<dbReference type="Proteomes" id="UP000464657">
    <property type="component" value="Chromosome"/>
</dbReference>
<dbReference type="InterPro" id="IPR029026">
    <property type="entry name" value="tRNA_m1G_MTases_N"/>
</dbReference>
<dbReference type="InterPro" id="IPR016009">
    <property type="entry name" value="tRNA_MeTrfase_TRMD/TRM10"/>
</dbReference>
<evidence type="ECO:0000313" key="20">
    <source>
        <dbReference type="Proteomes" id="UP000464657"/>
    </source>
</evidence>
<evidence type="ECO:0000256" key="15">
    <source>
        <dbReference type="HAMAP-Rule" id="MF_00605"/>
    </source>
</evidence>
<dbReference type="EC" id="2.1.1.228" evidence="5 15"/>
<dbReference type="HAMAP" id="MF_00605">
    <property type="entry name" value="TrmD"/>
    <property type="match status" value="1"/>
</dbReference>
<evidence type="ECO:0000256" key="4">
    <source>
        <dbReference type="ARBA" id="ARBA00011738"/>
    </source>
</evidence>
<keyword evidence="10 15" id="KW-0949">S-adenosyl-L-methionine</keyword>
<keyword evidence="9 15" id="KW-0808">Transferase</keyword>
<dbReference type="InterPro" id="IPR002649">
    <property type="entry name" value="tRNA_m1G_MeTrfase_TrmD"/>
</dbReference>
<dbReference type="RefSeq" id="WP_160131822.1">
    <property type="nucleotide sequence ID" value="NZ_CP019288.1"/>
</dbReference>
<dbReference type="OrthoDB" id="9807416at2"/>
<evidence type="ECO:0000256" key="7">
    <source>
        <dbReference type="ARBA" id="ARBA00022490"/>
    </source>
</evidence>
<keyword evidence="7 15" id="KW-0963">Cytoplasm</keyword>
<keyword evidence="11 15" id="KW-0819">tRNA processing</keyword>
<feature type="domain" description="tRNA methyltransferase TRMD/TRM10-type" evidence="18">
    <location>
        <begin position="1"/>
        <end position="224"/>
    </location>
</feature>
<comment type="subunit">
    <text evidence="4 15 17">Homodimer.</text>
</comment>
<dbReference type="PANTHER" id="PTHR46417:SF1">
    <property type="entry name" value="TRNA (GUANINE-N(1)-)-METHYLTRANSFERASE"/>
    <property type="match status" value="1"/>
</dbReference>
<keyword evidence="8 15" id="KW-0489">Methyltransferase</keyword>
<dbReference type="GO" id="GO:0002939">
    <property type="term" value="P:tRNA N1-guanine methylation"/>
    <property type="evidence" value="ECO:0007669"/>
    <property type="project" value="TreeGrafter"/>
</dbReference>
<dbReference type="Gene3D" id="3.40.1280.10">
    <property type="match status" value="1"/>
</dbReference>
<dbReference type="GO" id="GO:0005829">
    <property type="term" value="C:cytosol"/>
    <property type="evidence" value="ECO:0007669"/>
    <property type="project" value="TreeGrafter"/>
</dbReference>
<dbReference type="InterPro" id="IPR023148">
    <property type="entry name" value="tRNA_m1G_MeTrfase_C_sf"/>
</dbReference>
<dbReference type="PIRSF" id="PIRSF000386">
    <property type="entry name" value="tRNA_mtase"/>
    <property type="match status" value="1"/>
</dbReference>
<feature type="binding site" evidence="15 16">
    <location>
        <begin position="132"/>
        <end position="137"/>
    </location>
    <ligand>
        <name>S-adenosyl-L-methionine</name>
        <dbReference type="ChEBI" id="CHEBI:59789"/>
    </ligand>
</feature>
<dbReference type="Gene3D" id="1.10.1270.20">
    <property type="entry name" value="tRNA(m1g37)methyltransferase, domain 2"/>
    <property type="match status" value="1"/>
</dbReference>
<comment type="catalytic activity">
    <reaction evidence="14 15 17">
        <text>guanosine(37) in tRNA + S-adenosyl-L-methionine = N(1)-methylguanosine(37) in tRNA + S-adenosyl-L-homocysteine + H(+)</text>
        <dbReference type="Rhea" id="RHEA:36899"/>
        <dbReference type="Rhea" id="RHEA-COMP:10145"/>
        <dbReference type="Rhea" id="RHEA-COMP:10147"/>
        <dbReference type="ChEBI" id="CHEBI:15378"/>
        <dbReference type="ChEBI" id="CHEBI:57856"/>
        <dbReference type="ChEBI" id="CHEBI:59789"/>
        <dbReference type="ChEBI" id="CHEBI:73542"/>
        <dbReference type="ChEBI" id="CHEBI:74269"/>
        <dbReference type="EC" id="2.1.1.228"/>
    </reaction>
</comment>
<evidence type="ECO:0000256" key="16">
    <source>
        <dbReference type="PIRSR" id="PIRSR000386-1"/>
    </source>
</evidence>
<evidence type="ECO:0000256" key="1">
    <source>
        <dbReference type="ARBA" id="ARBA00002634"/>
    </source>
</evidence>
<dbReference type="GO" id="GO:0052906">
    <property type="term" value="F:tRNA (guanine(37)-N1)-methyltransferase activity"/>
    <property type="evidence" value="ECO:0007669"/>
    <property type="project" value="UniProtKB-UniRule"/>
</dbReference>
<dbReference type="KEGG" id="kan:IMCC3317_47540"/>
<dbReference type="Pfam" id="PF01746">
    <property type="entry name" value="tRNA_m1G_MT"/>
    <property type="match status" value="1"/>
</dbReference>
<evidence type="ECO:0000256" key="6">
    <source>
        <dbReference type="ARBA" id="ARBA00014679"/>
    </source>
</evidence>
<comment type="similarity">
    <text evidence="3 15 17">Belongs to the RNA methyltransferase TrmD family.</text>
</comment>
<evidence type="ECO:0000313" key="19">
    <source>
        <dbReference type="EMBL" id="QHI39344.1"/>
    </source>
</evidence>
<evidence type="ECO:0000256" key="10">
    <source>
        <dbReference type="ARBA" id="ARBA00022691"/>
    </source>
</evidence>
<dbReference type="EMBL" id="CP019288">
    <property type="protein sequence ID" value="QHI39344.1"/>
    <property type="molecule type" value="Genomic_DNA"/>
</dbReference>
<protein>
    <recommendedName>
        <fullName evidence="6 15">tRNA (guanine-N(1)-)-methyltransferase</fullName>
        <ecNumber evidence="5 15">2.1.1.228</ecNumber>
    </recommendedName>
    <alternativeName>
        <fullName evidence="12 15">M1G-methyltransferase</fullName>
    </alternativeName>
    <alternativeName>
        <fullName evidence="13 15">tRNA [GM37] methyltransferase</fullName>
    </alternativeName>
</protein>
<evidence type="ECO:0000256" key="5">
    <source>
        <dbReference type="ARBA" id="ARBA00012807"/>
    </source>
</evidence>
<proteinExistence type="inferred from homology"/>
<evidence type="ECO:0000256" key="14">
    <source>
        <dbReference type="ARBA" id="ARBA00047783"/>
    </source>
</evidence>
<evidence type="ECO:0000256" key="9">
    <source>
        <dbReference type="ARBA" id="ARBA00022679"/>
    </source>
</evidence>
<comment type="subcellular location">
    <subcellularLocation>
        <location evidence="2 15 17">Cytoplasm</location>
    </subcellularLocation>
</comment>
<evidence type="ECO:0000256" key="2">
    <source>
        <dbReference type="ARBA" id="ARBA00004496"/>
    </source>
</evidence>
<keyword evidence="20" id="KW-1185">Reference proteome</keyword>
<gene>
    <name evidence="15 19" type="primary">trmD</name>
    <name evidence="19" type="ORF">IMCC3317_47540</name>
</gene>
<reference evidence="19 20" key="1">
    <citation type="journal article" date="2013" name="Int. J. Syst. Evol. Microbiol.">
        <title>Kordia antarctica sp. nov., isolated from Antarctic seawater.</title>
        <authorList>
            <person name="Baek K."/>
            <person name="Choi A."/>
            <person name="Kang I."/>
            <person name="Lee K."/>
            <person name="Cho J.C."/>
        </authorList>
    </citation>
    <scope>NUCLEOTIDE SEQUENCE [LARGE SCALE GENOMIC DNA]</scope>
    <source>
        <strain evidence="19 20">IMCC3317</strain>
    </source>
</reference>
<evidence type="ECO:0000256" key="3">
    <source>
        <dbReference type="ARBA" id="ARBA00007630"/>
    </source>
</evidence>
<dbReference type="FunFam" id="3.40.1280.10:FF:000001">
    <property type="entry name" value="tRNA (guanine-N(1)-)-methyltransferase"/>
    <property type="match status" value="1"/>
</dbReference>
<evidence type="ECO:0000256" key="11">
    <source>
        <dbReference type="ARBA" id="ARBA00022694"/>
    </source>
</evidence>
<evidence type="ECO:0000256" key="8">
    <source>
        <dbReference type="ARBA" id="ARBA00022603"/>
    </source>
</evidence>
<comment type="function">
    <text evidence="1 15 17">Specifically methylates guanosine-37 in various tRNAs.</text>
</comment>
<dbReference type="NCBIfam" id="TIGR00088">
    <property type="entry name" value="trmD"/>
    <property type="match status" value="1"/>
</dbReference>
<evidence type="ECO:0000256" key="13">
    <source>
        <dbReference type="ARBA" id="ARBA00033392"/>
    </source>
</evidence>
<sequence length="225" mass="25133">MRIDIISVVPDLLKSPFEASILKRAIDKGIVEVHVHNLRDYAVGNYKSIDDYQFGGGAGMVMMIGPIDQCISDLKAERDYDEIIYMTPDGKTLNQGISNELSLKGNIMILCGHYKGVDQRVRDHFITREISIGDYVLSGGELGAAVLCDSIIRLIPGVLGNETSALTDSFQDNLLAPPVYTRPANYNDWEVPEVLLSGNFPKIEAWREEEAYQRTKKLRPDLLDD</sequence>
<evidence type="ECO:0000256" key="12">
    <source>
        <dbReference type="ARBA" id="ARBA00029736"/>
    </source>
</evidence>